<reference evidence="2" key="1">
    <citation type="journal article" date="2017" name="Nat. Ecol. Evol.">
        <title>Genome expansion and lineage-specific genetic innovations in the forest pathogenic fungi Armillaria.</title>
        <authorList>
            <person name="Sipos G."/>
            <person name="Prasanna A.N."/>
            <person name="Walter M.C."/>
            <person name="O'Connor E."/>
            <person name="Balint B."/>
            <person name="Krizsan K."/>
            <person name="Kiss B."/>
            <person name="Hess J."/>
            <person name="Varga T."/>
            <person name="Slot J."/>
            <person name="Riley R."/>
            <person name="Boka B."/>
            <person name="Rigling D."/>
            <person name="Barry K."/>
            <person name="Lee J."/>
            <person name="Mihaltcheva S."/>
            <person name="LaButti K."/>
            <person name="Lipzen A."/>
            <person name="Waldron R."/>
            <person name="Moloney N.M."/>
            <person name="Sperisen C."/>
            <person name="Kredics L."/>
            <person name="Vagvoelgyi C."/>
            <person name="Patrignani A."/>
            <person name="Fitzpatrick D."/>
            <person name="Nagy I."/>
            <person name="Doyle S."/>
            <person name="Anderson J.B."/>
            <person name="Grigoriev I.V."/>
            <person name="Gueldener U."/>
            <person name="Muensterkoetter M."/>
            <person name="Nagy L.G."/>
        </authorList>
    </citation>
    <scope>NUCLEOTIDE SEQUENCE [LARGE SCALE GENOMIC DNA]</scope>
    <source>
        <strain evidence="2">C18/9</strain>
    </source>
</reference>
<organism evidence="1 2">
    <name type="scientific">Armillaria ostoyae</name>
    <name type="common">Armillaria root rot fungus</name>
    <dbReference type="NCBI Taxonomy" id="47428"/>
    <lineage>
        <taxon>Eukaryota</taxon>
        <taxon>Fungi</taxon>
        <taxon>Dikarya</taxon>
        <taxon>Basidiomycota</taxon>
        <taxon>Agaricomycotina</taxon>
        <taxon>Agaricomycetes</taxon>
        <taxon>Agaricomycetidae</taxon>
        <taxon>Agaricales</taxon>
        <taxon>Marasmiineae</taxon>
        <taxon>Physalacriaceae</taxon>
        <taxon>Armillaria</taxon>
    </lineage>
</organism>
<proteinExistence type="predicted"/>
<name>A0A284QSP8_ARMOS</name>
<evidence type="ECO:0000313" key="1">
    <source>
        <dbReference type="EMBL" id="SJK99514.1"/>
    </source>
</evidence>
<dbReference type="EMBL" id="FUEG01000002">
    <property type="protein sequence ID" value="SJK99514.1"/>
    <property type="molecule type" value="Genomic_DNA"/>
</dbReference>
<protein>
    <recommendedName>
        <fullName evidence="3">Alpha/beta hydrolase fold-3 domain-containing protein</fullName>
    </recommendedName>
</protein>
<dbReference type="SUPFAM" id="SSF53474">
    <property type="entry name" value="alpha/beta-Hydrolases"/>
    <property type="match status" value="1"/>
</dbReference>
<dbReference type="InterPro" id="IPR029058">
    <property type="entry name" value="AB_hydrolase_fold"/>
</dbReference>
<dbReference type="Gene3D" id="3.40.50.1820">
    <property type="entry name" value="alpha/beta hydrolase"/>
    <property type="match status" value="2"/>
</dbReference>
<accession>A0A284QSP8</accession>
<sequence length="259" mass="28607">MDQVAQIQGREINDIFLPTANIFVPILETKQADIQATKKETYQYGPTERHKLDVYYPPKTPTSGHPHILFFSHGGGFYVGSRSLLAPADIIDSNLGAFFSKRGFITVIPCGLGDAPPGAMNMFTLLVLPDLYSPSLHPRIKGAILLAGPYTFEDIPVDMKDAVRLYYGEVKGTIPLELLHLAKDDAVLFRRWSLGIAERDFPCLTPALEKFKEALTKKGVLFDEFVAKGHNHVSVLALETGQGEEWAEGVVNWIRAAPA</sequence>
<dbReference type="OrthoDB" id="433474at2759"/>
<dbReference type="OMA" id="EEWAYEC"/>
<keyword evidence="2" id="KW-1185">Reference proteome</keyword>
<dbReference type="Proteomes" id="UP000219338">
    <property type="component" value="Unassembled WGS sequence"/>
</dbReference>
<dbReference type="STRING" id="47428.A0A284QSP8"/>
<dbReference type="AlphaFoldDB" id="A0A284QSP8"/>
<evidence type="ECO:0008006" key="3">
    <source>
        <dbReference type="Google" id="ProtNLM"/>
    </source>
</evidence>
<evidence type="ECO:0000313" key="2">
    <source>
        <dbReference type="Proteomes" id="UP000219338"/>
    </source>
</evidence>
<gene>
    <name evidence="1" type="ORF">ARMOST_02819</name>
</gene>